<gene>
    <name evidence="12" type="ORF">BW34_00205</name>
</gene>
<feature type="transmembrane region" description="Helical" evidence="10">
    <location>
        <begin position="92"/>
        <end position="110"/>
    </location>
</feature>
<dbReference type="Gene3D" id="1.20.1440.130">
    <property type="entry name" value="VKOR domain"/>
    <property type="match status" value="1"/>
</dbReference>
<evidence type="ECO:0000256" key="9">
    <source>
        <dbReference type="ARBA" id="ARBA00023284"/>
    </source>
</evidence>
<evidence type="ECO:0000256" key="8">
    <source>
        <dbReference type="ARBA" id="ARBA00023157"/>
    </source>
</evidence>
<dbReference type="AlphaFoldDB" id="A0A031FXM2"/>
<evidence type="ECO:0000256" key="7">
    <source>
        <dbReference type="ARBA" id="ARBA00023136"/>
    </source>
</evidence>
<evidence type="ECO:0000256" key="10">
    <source>
        <dbReference type="SAM" id="Phobius"/>
    </source>
</evidence>
<reference evidence="12 13" key="1">
    <citation type="submission" date="2014-03" db="EMBL/GenBank/DDBJ databases">
        <title>Draft Genome Sequences of 13 Willow Endophytes.</title>
        <authorList>
            <person name="Gan H.Y."/>
            <person name="Gan H.M."/>
            <person name="Savka M.A."/>
            <person name="Hudson A.O."/>
        </authorList>
    </citation>
    <scope>NUCLEOTIDE SEQUENCE [LARGE SCALE GENOMIC DNA]</scope>
    <source>
        <strain evidence="12 13">RIT293</strain>
    </source>
</reference>
<comment type="subcellular location">
    <subcellularLocation>
        <location evidence="1">Membrane</location>
        <topology evidence="1">Multi-pass membrane protein</topology>
    </subcellularLocation>
</comment>
<evidence type="ECO:0000256" key="1">
    <source>
        <dbReference type="ARBA" id="ARBA00004141"/>
    </source>
</evidence>
<evidence type="ECO:0000259" key="11">
    <source>
        <dbReference type="SMART" id="SM00756"/>
    </source>
</evidence>
<dbReference type="PATRIC" id="fig|273677.3.peg.199"/>
<dbReference type="Pfam" id="PF07884">
    <property type="entry name" value="VKOR"/>
    <property type="match status" value="1"/>
</dbReference>
<dbReference type="InterPro" id="IPR012932">
    <property type="entry name" value="VKOR"/>
</dbReference>
<evidence type="ECO:0000256" key="2">
    <source>
        <dbReference type="ARBA" id="ARBA00006214"/>
    </source>
</evidence>
<evidence type="ECO:0000313" key="12">
    <source>
        <dbReference type="EMBL" id="EZP29589.1"/>
    </source>
</evidence>
<keyword evidence="5 10" id="KW-1133">Transmembrane helix</keyword>
<evidence type="ECO:0000256" key="5">
    <source>
        <dbReference type="ARBA" id="ARBA00022989"/>
    </source>
</evidence>
<keyword evidence="8" id="KW-1015">Disulfide bond</keyword>
<organism evidence="12 13">
    <name type="scientific">Microbacterium oleivorans</name>
    <dbReference type="NCBI Taxonomy" id="273677"/>
    <lineage>
        <taxon>Bacteria</taxon>
        <taxon>Bacillati</taxon>
        <taxon>Actinomycetota</taxon>
        <taxon>Actinomycetes</taxon>
        <taxon>Micrococcales</taxon>
        <taxon>Microbacteriaceae</taxon>
        <taxon>Microbacterium</taxon>
    </lineage>
</organism>
<name>A0A031FXM2_9MICO</name>
<evidence type="ECO:0000256" key="6">
    <source>
        <dbReference type="ARBA" id="ARBA00023002"/>
    </source>
</evidence>
<sequence length="219" mass="23800">MHGRGLRRAITRGAIIAPMTTRTRSPRPTLFAIWLIVAGIVGWFAAFELTTERFRLLENPGASASCDISLLVQCGKNLESAQGAVFGFPNPILGLTGWMAPIVVGAALLAGARFARWFWLLFGVGVTAAFAFVLWLITQSIFVLATLCPWCMVTWSVTIPTFFAVIVHLVREGAIPASAAVRRKADGLIAWTPLMAIVAFAVVGVIAQVRLDWISEFTR</sequence>
<keyword evidence="6" id="KW-0560">Oxidoreductase</keyword>
<comment type="similarity">
    <text evidence="2">Belongs to the VKOR family.</text>
</comment>
<dbReference type="Proteomes" id="UP000024001">
    <property type="component" value="Unassembled WGS sequence"/>
</dbReference>
<keyword evidence="9" id="KW-0676">Redox-active center</keyword>
<keyword evidence="3 10" id="KW-0812">Transmembrane</keyword>
<feature type="transmembrane region" description="Helical" evidence="10">
    <location>
        <begin position="188"/>
        <end position="209"/>
    </location>
</feature>
<proteinExistence type="inferred from homology"/>
<evidence type="ECO:0000313" key="13">
    <source>
        <dbReference type="Proteomes" id="UP000024001"/>
    </source>
</evidence>
<protein>
    <submittedName>
        <fullName evidence="12">Vitamin K epoxide reductase</fullName>
    </submittedName>
</protein>
<dbReference type="GO" id="GO:0048038">
    <property type="term" value="F:quinone binding"/>
    <property type="evidence" value="ECO:0007669"/>
    <property type="project" value="UniProtKB-KW"/>
</dbReference>
<dbReference type="eggNOG" id="COG4243">
    <property type="taxonomic scope" value="Bacteria"/>
</dbReference>
<dbReference type="InterPro" id="IPR038354">
    <property type="entry name" value="VKOR_sf"/>
</dbReference>
<dbReference type="InterPro" id="IPR041714">
    <property type="entry name" value="VKOR_Actinobacteria"/>
</dbReference>
<keyword evidence="7 10" id="KW-0472">Membrane</keyword>
<feature type="domain" description="Vitamin K epoxide reductase" evidence="11">
    <location>
        <begin position="28"/>
        <end position="169"/>
    </location>
</feature>
<accession>A0A031FXM2</accession>
<evidence type="ECO:0000256" key="4">
    <source>
        <dbReference type="ARBA" id="ARBA00022719"/>
    </source>
</evidence>
<keyword evidence="4" id="KW-0874">Quinone</keyword>
<feature type="transmembrane region" description="Helical" evidence="10">
    <location>
        <begin position="117"/>
        <end position="137"/>
    </location>
</feature>
<dbReference type="CDD" id="cd12922">
    <property type="entry name" value="VKOR_5"/>
    <property type="match status" value="1"/>
</dbReference>
<dbReference type="SMART" id="SM00756">
    <property type="entry name" value="VKc"/>
    <property type="match status" value="1"/>
</dbReference>
<comment type="caution">
    <text evidence="12">The sequence shown here is derived from an EMBL/GenBank/DDBJ whole genome shotgun (WGS) entry which is preliminary data.</text>
</comment>
<keyword evidence="13" id="KW-1185">Reference proteome</keyword>
<dbReference type="EMBL" id="JFYO01000001">
    <property type="protein sequence ID" value="EZP29589.1"/>
    <property type="molecule type" value="Genomic_DNA"/>
</dbReference>
<dbReference type="GO" id="GO:0016020">
    <property type="term" value="C:membrane"/>
    <property type="evidence" value="ECO:0007669"/>
    <property type="project" value="UniProtKB-SubCell"/>
</dbReference>
<dbReference type="GO" id="GO:0016491">
    <property type="term" value="F:oxidoreductase activity"/>
    <property type="evidence" value="ECO:0007669"/>
    <property type="project" value="UniProtKB-KW"/>
</dbReference>
<evidence type="ECO:0000256" key="3">
    <source>
        <dbReference type="ARBA" id="ARBA00022692"/>
    </source>
</evidence>
<feature type="transmembrane region" description="Helical" evidence="10">
    <location>
        <begin position="29"/>
        <end position="47"/>
    </location>
</feature>
<feature type="transmembrane region" description="Helical" evidence="10">
    <location>
        <begin position="143"/>
        <end position="167"/>
    </location>
</feature>